<dbReference type="RefSeq" id="WP_250341697.1">
    <property type="nucleotide sequence ID" value="NZ_CP097885.1"/>
</dbReference>
<protein>
    <recommendedName>
        <fullName evidence="3">Phage protein</fullName>
    </recommendedName>
</protein>
<sequence length="51" mass="6160">MKTYRFEVSAYEEIDIEAETKEEAEEKAKEYWDEKFPTMFGGVEFIKEVEE</sequence>
<dbReference type="EMBL" id="CP097885">
    <property type="protein sequence ID" value="URN40885.1"/>
    <property type="molecule type" value="Genomic_DNA"/>
</dbReference>
<reference evidence="1 2" key="1">
    <citation type="submission" date="2022-05" db="EMBL/GenBank/DDBJ databases">
        <title>Identification of Peptoniphilus vaginalis-like Bacteria, Peptoniphilus septimus sp. nov. from Blood Cultures in a Cervical Cancer Patient receiving Chemotherapy: Case and Implications.</title>
        <authorList>
            <person name="Zhan X.-Y."/>
        </authorList>
    </citation>
    <scope>NUCLEOTIDE SEQUENCE [LARGE SCALE GENOMIC DNA]</scope>
    <source>
        <strain evidence="1 2">SAHP1</strain>
    </source>
</reference>
<accession>A0ABY4TL42</accession>
<evidence type="ECO:0008006" key="3">
    <source>
        <dbReference type="Google" id="ProtNLM"/>
    </source>
</evidence>
<keyword evidence="2" id="KW-1185">Reference proteome</keyword>
<evidence type="ECO:0000313" key="1">
    <source>
        <dbReference type="EMBL" id="URN40885.1"/>
    </source>
</evidence>
<evidence type="ECO:0000313" key="2">
    <source>
        <dbReference type="Proteomes" id="UP001056218"/>
    </source>
</evidence>
<organism evidence="1 2">
    <name type="scientific">Peptoniphilus genitalis</name>
    <dbReference type="NCBI Taxonomy" id="3036303"/>
    <lineage>
        <taxon>Bacteria</taxon>
        <taxon>Bacillati</taxon>
        <taxon>Bacillota</taxon>
        <taxon>Tissierellia</taxon>
        <taxon>Tissierellales</taxon>
        <taxon>Peptoniphilaceae</taxon>
        <taxon>Peptoniphilus</taxon>
    </lineage>
</organism>
<name>A0ABY4TL42_9FIRM</name>
<dbReference type="Proteomes" id="UP001056218">
    <property type="component" value="Chromosome"/>
</dbReference>
<gene>
    <name evidence="1" type="ORF">M9426_06420</name>
</gene>
<proteinExistence type="predicted"/>